<name>A0A7T8HJL2_CALRO</name>
<evidence type="ECO:0000313" key="2">
    <source>
        <dbReference type="Proteomes" id="UP000595437"/>
    </source>
</evidence>
<dbReference type="AlphaFoldDB" id="A0A7T8HJL2"/>
<dbReference type="Gene3D" id="3.80.10.10">
    <property type="entry name" value="Ribonuclease Inhibitor"/>
    <property type="match status" value="1"/>
</dbReference>
<dbReference type="EMBL" id="CP045897">
    <property type="protein sequence ID" value="QQP51112.1"/>
    <property type="molecule type" value="Genomic_DNA"/>
</dbReference>
<sequence>MVWYPKISTTKRKTKRLKKIELGRCNINDHGFYELIPLILKTEVVILDGNDLFPLELRIFARQLKEKVAEAKGVMKLQTLVLSNCSLLDDCLFELSRCITHIPNVDLRNNKFTIEGLRALAKFCRKSDMGKLKSINLRGCGVTSDELEELADVFIKFETLNLAGNSLNGRPGVEEFCRFIDLRHCRLHEQSKKLIQESCRKLKIDSKIF</sequence>
<dbReference type="SUPFAM" id="SSF52047">
    <property type="entry name" value="RNI-like"/>
    <property type="match status" value="1"/>
</dbReference>
<keyword evidence="2" id="KW-1185">Reference proteome</keyword>
<organism evidence="1 2">
    <name type="scientific">Caligus rogercresseyi</name>
    <name type="common">Sea louse</name>
    <dbReference type="NCBI Taxonomy" id="217165"/>
    <lineage>
        <taxon>Eukaryota</taxon>
        <taxon>Metazoa</taxon>
        <taxon>Ecdysozoa</taxon>
        <taxon>Arthropoda</taxon>
        <taxon>Crustacea</taxon>
        <taxon>Multicrustacea</taxon>
        <taxon>Hexanauplia</taxon>
        <taxon>Copepoda</taxon>
        <taxon>Siphonostomatoida</taxon>
        <taxon>Caligidae</taxon>
        <taxon>Caligus</taxon>
    </lineage>
</organism>
<protein>
    <submittedName>
        <fullName evidence="1">Si:ch211214b163</fullName>
    </submittedName>
</protein>
<dbReference type="Proteomes" id="UP000595437">
    <property type="component" value="Chromosome 8"/>
</dbReference>
<reference evidence="2" key="1">
    <citation type="submission" date="2021-01" db="EMBL/GenBank/DDBJ databases">
        <title>Caligus Genome Assembly.</title>
        <authorList>
            <person name="Gallardo-Escarate C."/>
        </authorList>
    </citation>
    <scope>NUCLEOTIDE SEQUENCE [LARGE SCALE GENOMIC DNA]</scope>
</reference>
<dbReference type="OrthoDB" id="3219396at2759"/>
<dbReference type="InterPro" id="IPR032675">
    <property type="entry name" value="LRR_dom_sf"/>
</dbReference>
<proteinExistence type="predicted"/>
<accession>A0A7T8HJL2</accession>
<gene>
    <name evidence="1" type="ORF">FKW44_012352</name>
</gene>
<evidence type="ECO:0000313" key="1">
    <source>
        <dbReference type="EMBL" id="QQP51112.1"/>
    </source>
</evidence>